<dbReference type="InterPro" id="IPR050256">
    <property type="entry name" value="Glycosyltransferase_2"/>
</dbReference>
<protein>
    <recommendedName>
        <fullName evidence="1">Glycosyltransferase 2-like domain-containing protein</fullName>
    </recommendedName>
</protein>
<gene>
    <name evidence="2" type="ORF">A2725_01055</name>
</gene>
<evidence type="ECO:0000313" key="2">
    <source>
        <dbReference type="EMBL" id="OGH59399.1"/>
    </source>
</evidence>
<comment type="caution">
    <text evidence="2">The sequence shown here is derived from an EMBL/GenBank/DDBJ whole genome shotgun (WGS) entry which is preliminary data.</text>
</comment>
<name>A0A1F6LJ88_9BACT</name>
<dbReference type="EMBL" id="MFPS01000007">
    <property type="protein sequence ID" value="OGH59399.1"/>
    <property type="molecule type" value="Genomic_DNA"/>
</dbReference>
<dbReference type="PANTHER" id="PTHR48090:SF7">
    <property type="entry name" value="RFBJ PROTEIN"/>
    <property type="match status" value="1"/>
</dbReference>
<accession>A0A1F6LJ88</accession>
<proteinExistence type="predicted"/>
<evidence type="ECO:0000313" key="3">
    <source>
        <dbReference type="Proteomes" id="UP000177067"/>
    </source>
</evidence>
<dbReference type="SUPFAM" id="SSF53448">
    <property type="entry name" value="Nucleotide-diphospho-sugar transferases"/>
    <property type="match status" value="1"/>
</dbReference>
<dbReference type="AlphaFoldDB" id="A0A1F6LJ88"/>
<dbReference type="InterPro" id="IPR001173">
    <property type="entry name" value="Glyco_trans_2-like"/>
</dbReference>
<dbReference type="Gene3D" id="3.90.550.10">
    <property type="entry name" value="Spore Coat Polysaccharide Biosynthesis Protein SpsA, Chain A"/>
    <property type="match status" value="1"/>
</dbReference>
<reference evidence="2 3" key="1">
    <citation type="journal article" date="2016" name="Nat. Commun.">
        <title>Thousands of microbial genomes shed light on interconnected biogeochemical processes in an aquifer system.</title>
        <authorList>
            <person name="Anantharaman K."/>
            <person name="Brown C.T."/>
            <person name="Hug L.A."/>
            <person name="Sharon I."/>
            <person name="Castelle C.J."/>
            <person name="Probst A.J."/>
            <person name="Thomas B.C."/>
            <person name="Singh A."/>
            <person name="Wilkins M.J."/>
            <person name="Karaoz U."/>
            <person name="Brodie E.L."/>
            <person name="Williams K.H."/>
            <person name="Hubbard S.S."/>
            <person name="Banfield J.F."/>
        </authorList>
    </citation>
    <scope>NUCLEOTIDE SEQUENCE [LARGE SCALE GENOMIC DNA]</scope>
</reference>
<feature type="domain" description="Glycosyltransferase 2-like" evidence="1">
    <location>
        <begin position="9"/>
        <end position="168"/>
    </location>
</feature>
<dbReference type="Pfam" id="PF00535">
    <property type="entry name" value="Glycos_transf_2"/>
    <property type="match status" value="1"/>
</dbReference>
<organism evidence="2 3">
    <name type="scientific">Candidatus Magasanikbacteria bacterium RIFCSPHIGHO2_01_FULL_33_34</name>
    <dbReference type="NCBI Taxonomy" id="1798671"/>
    <lineage>
        <taxon>Bacteria</taxon>
        <taxon>Candidatus Magasanikiibacteriota</taxon>
    </lineage>
</organism>
<evidence type="ECO:0000259" key="1">
    <source>
        <dbReference type="Pfam" id="PF00535"/>
    </source>
</evidence>
<sequence>MINDKKIIVVIPAYNTEKTLEKSIKAIPEGSVDEIIVVDDGSRDKTSEIAKRLGVHLVVHEKNKGYGGAQKTGYREALNMGADVAVMVHSDFQYDPSLVPEMVKKIALGEADVCFGSRMHNKGDARKGGMPLWRFVANRALTILEDSFFRLGLTEYHTGYRAYGRNLLTRIPFEKNSNNYVFDTEMFAEISLGKFRVYEIPIPTRYTEESKSPSFYKSLEYGMMTLGVLAKFTFQKLGIKKYENFDIK</sequence>
<dbReference type="CDD" id="cd04179">
    <property type="entry name" value="DPM_DPG-synthase_like"/>
    <property type="match status" value="1"/>
</dbReference>
<dbReference type="InterPro" id="IPR029044">
    <property type="entry name" value="Nucleotide-diphossugar_trans"/>
</dbReference>
<dbReference type="PANTHER" id="PTHR48090">
    <property type="entry name" value="UNDECAPRENYL-PHOSPHATE 4-DEOXY-4-FORMAMIDO-L-ARABINOSE TRANSFERASE-RELATED"/>
    <property type="match status" value="1"/>
</dbReference>
<dbReference type="Proteomes" id="UP000177067">
    <property type="component" value="Unassembled WGS sequence"/>
</dbReference>